<comment type="similarity">
    <text evidence="5">Belongs to the CFAP91 family.</text>
</comment>
<keyword evidence="4" id="KW-0966">Cell projection</keyword>
<evidence type="ECO:0000256" key="7">
    <source>
        <dbReference type="SAM" id="Coils"/>
    </source>
</evidence>
<dbReference type="Proteomes" id="UP000070544">
    <property type="component" value="Unassembled WGS sequence"/>
</dbReference>
<comment type="subcellular location">
    <subcellularLocation>
        <location evidence="1">Cytoplasm</location>
        <location evidence="1">Cytoskeleton</location>
        <location evidence="1">Cilium axoneme</location>
    </subcellularLocation>
</comment>
<evidence type="ECO:0000256" key="4">
    <source>
        <dbReference type="ARBA" id="ARBA00023273"/>
    </source>
</evidence>
<feature type="compositionally biased region" description="Low complexity" evidence="8">
    <location>
        <begin position="163"/>
        <end position="188"/>
    </location>
</feature>
<reference evidence="10 11" key="1">
    <citation type="journal article" date="2015" name="Genome Biol. Evol.">
        <title>Phylogenomic analyses indicate that early fungi evolved digesting cell walls of algal ancestors of land plants.</title>
        <authorList>
            <person name="Chang Y."/>
            <person name="Wang S."/>
            <person name="Sekimoto S."/>
            <person name="Aerts A.L."/>
            <person name="Choi C."/>
            <person name="Clum A."/>
            <person name="LaButti K.M."/>
            <person name="Lindquist E.A."/>
            <person name="Yee Ngan C."/>
            <person name="Ohm R.A."/>
            <person name="Salamov A.A."/>
            <person name="Grigoriev I.V."/>
            <person name="Spatafora J.W."/>
            <person name="Berbee M.L."/>
        </authorList>
    </citation>
    <scope>NUCLEOTIDE SEQUENCE [LARGE SCALE GENOMIC DNA]</scope>
    <source>
        <strain evidence="10 11">JEL478</strain>
    </source>
</reference>
<name>A0A139AGL7_GONPJ</name>
<protein>
    <recommendedName>
        <fullName evidence="6">Cilia- and flagella-associated protein 91</fullName>
    </recommendedName>
</protein>
<evidence type="ECO:0000256" key="5">
    <source>
        <dbReference type="ARBA" id="ARBA00029468"/>
    </source>
</evidence>
<keyword evidence="2" id="KW-0963">Cytoplasm</keyword>
<accession>A0A139AGL7</accession>
<keyword evidence="7" id="KW-0175">Coiled coil</keyword>
<dbReference type="OMA" id="VQTMYRD"/>
<keyword evidence="11" id="KW-1185">Reference proteome</keyword>
<evidence type="ECO:0000313" key="10">
    <source>
        <dbReference type="EMBL" id="KXS15972.1"/>
    </source>
</evidence>
<proteinExistence type="inferred from homology"/>
<dbReference type="InterPro" id="IPR032840">
    <property type="entry name" value="CFAP91_dom"/>
</dbReference>
<gene>
    <name evidence="10" type="ORF">M427DRAFT_306556</name>
</gene>
<evidence type="ECO:0000256" key="1">
    <source>
        <dbReference type="ARBA" id="ARBA00004430"/>
    </source>
</evidence>
<keyword evidence="3" id="KW-0206">Cytoskeleton</keyword>
<evidence type="ECO:0000256" key="8">
    <source>
        <dbReference type="SAM" id="MobiDB-lite"/>
    </source>
</evidence>
<feature type="compositionally biased region" description="Polar residues" evidence="8">
    <location>
        <begin position="206"/>
        <end position="218"/>
    </location>
</feature>
<evidence type="ECO:0000313" key="11">
    <source>
        <dbReference type="Proteomes" id="UP000070544"/>
    </source>
</evidence>
<dbReference type="PANTHER" id="PTHR22455">
    <property type="entry name" value="CILIA- AND FLAGELLA-ASSOCIATED PROTEIN 91"/>
    <property type="match status" value="1"/>
</dbReference>
<dbReference type="STRING" id="1344416.A0A139AGL7"/>
<evidence type="ECO:0000259" key="9">
    <source>
        <dbReference type="Pfam" id="PF14738"/>
    </source>
</evidence>
<feature type="region of interest" description="Disordered" evidence="8">
    <location>
        <begin position="938"/>
        <end position="969"/>
    </location>
</feature>
<dbReference type="GO" id="GO:0005930">
    <property type="term" value="C:axoneme"/>
    <property type="evidence" value="ECO:0007669"/>
    <property type="project" value="UniProtKB-SubCell"/>
</dbReference>
<dbReference type="Pfam" id="PF14738">
    <property type="entry name" value="CFAP91"/>
    <property type="match status" value="1"/>
</dbReference>
<dbReference type="PANTHER" id="PTHR22455:SF10">
    <property type="entry name" value="CILIA- AND FLAGELLA-ASSOCIATED PROTEIN 91"/>
    <property type="match status" value="1"/>
</dbReference>
<dbReference type="AlphaFoldDB" id="A0A139AGL7"/>
<dbReference type="InterPro" id="IPR026720">
    <property type="entry name" value="CFAP91"/>
</dbReference>
<feature type="region of interest" description="Disordered" evidence="8">
    <location>
        <begin position="149"/>
        <end position="223"/>
    </location>
</feature>
<evidence type="ECO:0000256" key="6">
    <source>
        <dbReference type="ARBA" id="ARBA00029555"/>
    </source>
</evidence>
<organism evidence="10 11">
    <name type="scientific">Gonapodya prolifera (strain JEL478)</name>
    <name type="common">Monoblepharis prolifera</name>
    <dbReference type="NCBI Taxonomy" id="1344416"/>
    <lineage>
        <taxon>Eukaryota</taxon>
        <taxon>Fungi</taxon>
        <taxon>Fungi incertae sedis</taxon>
        <taxon>Chytridiomycota</taxon>
        <taxon>Chytridiomycota incertae sedis</taxon>
        <taxon>Monoblepharidomycetes</taxon>
        <taxon>Monoblepharidales</taxon>
        <taxon>Gonapodyaceae</taxon>
        <taxon>Gonapodya</taxon>
    </lineage>
</organism>
<evidence type="ECO:0000256" key="2">
    <source>
        <dbReference type="ARBA" id="ARBA00022490"/>
    </source>
</evidence>
<feature type="coiled-coil region" evidence="7">
    <location>
        <begin position="538"/>
        <end position="565"/>
    </location>
</feature>
<feature type="coiled-coil region" evidence="7">
    <location>
        <begin position="774"/>
        <end position="805"/>
    </location>
</feature>
<sequence length="969" mass="105939">MALAMTHTAHADSHRQPIVHRDRQFDYVYDPLYTVSSRVDHAHALSRAVAPLPHVTPDFPNLFSVLPHFPKGTLVVKHSLYSTVPKGLGEDRQVRYDPPHVTGENRYKYFRRPILPYVPTGPGGVAANGAGITGVVWAKKYSKLPPTMSRASAGAGTGGGGSTSAYASAPAPHAASASAPSPSSPHSAMVMRGSNAPPPGSIPTRLFSSRPSTQQQRPATPGVRTVAVQTIYRDSFAQTDPYSPPYTLADGSPSTPEVLHLASLSFASGTLPVSALEIQTIERARAKREWEKTLPDVVAGDTKSFEKRLRMMEEMEMREWKDREDEIERLQSHRLALLAQQRESASRAVEADNSCRLSEIWSRKLAAHARTVHDIDMRKAKAVRKLLRARNELVRGVDAKLGAGLGLGGAGALAGSPGSGSGAAAGVSFVGHNVSPASLRLGVEKRDIIREYGDHGSCVYAPRARDGRPRRNKWEGLGVGNAGVGVGQTLGFGDAMDLETLAHLEESTFTKGSSLSSLRAPNPATIGRTGLPSTIRRELNLQHQLEQLEDRMRERRERQREEESRKLRFVVEIEKGVERPGTATGCASEMPLPHPLDGPALLLQRLLRGRALQQEMYLGKMRRSRLIEEVKTRHKLEKEAGLLKAFSWDELRGGKEASSQTAKVVDLETKESVDVGQGSDQPGSVRDAETGQYFAQVAADTVTVTDASDVTFEYLQPPKRLNGLAKVHTRPPTSPEGSTDPVTSYIANTHISTQIDFLTSQIHRLRAHQKIFALAKLADRTRKLREAEEQARRDDELRRQREEDEIMRQVLGVHHETVETWLEDVLCGAVEDVASKEAREQVWKKVEGINNAVSTLDTQKNASKVSVSDTQAPPTISGVADTAVDSRPESDDSLQNFVTGLVQSFLLPEVEKEDLRQKVEREQTRYLLAAHQAVRSVLSSVENGDKEPAGSSPKSINPSGGEEGRPADC</sequence>
<feature type="domain" description="CFAP91" evidence="9">
    <location>
        <begin position="228"/>
        <end position="385"/>
    </location>
</feature>
<dbReference type="EMBL" id="KQ965758">
    <property type="protein sequence ID" value="KXS15972.1"/>
    <property type="molecule type" value="Genomic_DNA"/>
</dbReference>
<evidence type="ECO:0000256" key="3">
    <source>
        <dbReference type="ARBA" id="ARBA00023212"/>
    </source>
</evidence>
<dbReference type="OrthoDB" id="567787at2759"/>